<dbReference type="Proteomes" id="UP000241848">
    <property type="component" value="Unassembled WGS sequence"/>
</dbReference>
<evidence type="ECO:0000313" key="2">
    <source>
        <dbReference type="EMBL" id="PSR21082.1"/>
    </source>
</evidence>
<dbReference type="Pfam" id="PF08924">
    <property type="entry name" value="Rv2525c_GlyHyd-like"/>
    <property type="match status" value="1"/>
</dbReference>
<proteinExistence type="predicted"/>
<accession>A0A2T2WFR4</accession>
<dbReference type="InterPro" id="IPR015020">
    <property type="entry name" value="Rv2525c-like_Glyco_Hydro-like"/>
</dbReference>
<gene>
    <name evidence="2" type="ORF">C7B45_12325</name>
</gene>
<name>A0A2T2WFR4_9FIRM</name>
<dbReference type="InterPro" id="IPR017853">
    <property type="entry name" value="GH"/>
</dbReference>
<dbReference type="AlphaFoldDB" id="A0A2T2WFR4"/>
<dbReference type="EMBL" id="PXYV01000043">
    <property type="protein sequence ID" value="PSR21082.1"/>
    <property type="molecule type" value="Genomic_DNA"/>
</dbReference>
<protein>
    <recommendedName>
        <fullName evidence="1">Rv2525c-like glycoside hydrolase-like domain-containing protein</fullName>
    </recommendedName>
</protein>
<sequence length="338" mass="35804">MECLCPWGCDVVVPGIAGPSRYDATWLSFLEGVREMGLGHEALDVPCLKANFQGLGHDGGRFPGSDDVLTRYALTDLQNGWGIVADSPVAPVGLSHLTRRNLGNWSGQRARTRETVLNRTVVPPEVGCLNGVDNNVDLSGVANCLKTNGYSFVLRYLGGPCYNGVALTSGEVQALTSAGLMVGTIYVGANRVSAFTCGMQTFSQGQLDGAACAGLAQAIGQPSDSAIYLDLQGDQISSQASWLAYVQGWASIVSSHGYRPGVYSSPRQLQVIEGQPWGGDALLYWVAHWISVGPIVPPPCPTTEFSSAVLWQYSDGTCICGIPGFDIDSMQTPAGFFA</sequence>
<reference evidence="2 3" key="1">
    <citation type="journal article" date="2014" name="BMC Genomics">
        <title>Comparison of environmental and isolate Sulfobacillus genomes reveals diverse carbon, sulfur, nitrogen, and hydrogen metabolisms.</title>
        <authorList>
            <person name="Justice N.B."/>
            <person name="Norman A."/>
            <person name="Brown C.T."/>
            <person name="Singh A."/>
            <person name="Thomas B.C."/>
            <person name="Banfield J.F."/>
        </authorList>
    </citation>
    <scope>NUCLEOTIDE SEQUENCE [LARGE SCALE GENOMIC DNA]</scope>
    <source>
        <strain evidence="2">AMDSBA3</strain>
    </source>
</reference>
<evidence type="ECO:0000259" key="1">
    <source>
        <dbReference type="Pfam" id="PF08924"/>
    </source>
</evidence>
<feature type="domain" description="Rv2525c-like glycoside hydrolase-like" evidence="1">
    <location>
        <begin position="144"/>
        <end position="277"/>
    </location>
</feature>
<comment type="caution">
    <text evidence="2">The sequence shown here is derived from an EMBL/GenBank/DDBJ whole genome shotgun (WGS) entry which is preliminary data.</text>
</comment>
<organism evidence="2 3">
    <name type="scientific">Sulfobacillus acidophilus</name>
    <dbReference type="NCBI Taxonomy" id="53633"/>
    <lineage>
        <taxon>Bacteria</taxon>
        <taxon>Bacillati</taxon>
        <taxon>Bacillota</taxon>
        <taxon>Clostridia</taxon>
        <taxon>Eubacteriales</taxon>
        <taxon>Clostridiales Family XVII. Incertae Sedis</taxon>
        <taxon>Sulfobacillus</taxon>
    </lineage>
</organism>
<evidence type="ECO:0000313" key="3">
    <source>
        <dbReference type="Proteomes" id="UP000241848"/>
    </source>
</evidence>
<dbReference type="SUPFAM" id="SSF51445">
    <property type="entry name" value="(Trans)glycosidases"/>
    <property type="match status" value="1"/>
</dbReference>
<dbReference type="Gene3D" id="3.20.20.80">
    <property type="entry name" value="Glycosidases"/>
    <property type="match status" value="1"/>
</dbReference>